<organism evidence="7 8">
    <name type="scientific">Phytophthora cactorum</name>
    <dbReference type="NCBI Taxonomy" id="29920"/>
    <lineage>
        <taxon>Eukaryota</taxon>
        <taxon>Sar</taxon>
        <taxon>Stramenopiles</taxon>
        <taxon>Oomycota</taxon>
        <taxon>Peronosporomycetes</taxon>
        <taxon>Peronosporales</taxon>
        <taxon>Peronosporaceae</taxon>
        <taxon>Phytophthora</taxon>
    </lineage>
</organism>
<name>A0A329RSE7_9STRA</name>
<evidence type="ECO:0000313" key="5">
    <source>
        <dbReference type="EMBL" id="KAG2959984.1"/>
    </source>
</evidence>
<dbReference type="AlphaFoldDB" id="A0A329RSE7"/>
<dbReference type="EMBL" id="RCMG01000308">
    <property type="protein sequence ID" value="KAG2856998.1"/>
    <property type="molecule type" value="Genomic_DNA"/>
</dbReference>
<dbReference type="VEuPathDB" id="FungiDB:PC110_g17454"/>
<keyword evidence="8" id="KW-1185">Reference proteome</keyword>
<evidence type="ECO:0000256" key="1">
    <source>
        <dbReference type="SAM" id="MobiDB-lite"/>
    </source>
</evidence>
<feature type="region of interest" description="Disordered" evidence="1">
    <location>
        <begin position="1"/>
        <end position="26"/>
    </location>
</feature>
<evidence type="ECO:0000313" key="8">
    <source>
        <dbReference type="Proteomes" id="UP000251314"/>
    </source>
</evidence>
<evidence type="ECO:0000313" key="4">
    <source>
        <dbReference type="EMBL" id="KAG2947708.1"/>
    </source>
</evidence>
<dbReference type="EMBL" id="RCMV01000255">
    <property type="protein sequence ID" value="KAG3220600.1"/>
    <property type="molecule type" value="Genomic_DNA"/>
</dbReference>
<evidence type="ECO:0000313" key="7">
    <source>
        <dbReference type="EMBL" id="RAW26138.1"/>
    </source>
</evidence>
<dbReference type="Proteomes" id="UP000251314">
    <property type="component" value="Unassembled WGS sequence"/>
</dbReference>
<dbReference type="EMBL" id="RCMI01001918">
    <property type="protein sequence ID" value="KAG2880039.1"/>
    <property type="molecule type" value="Genomic_DNA"/>
</dbReference>
<protein>
    <recommendedName>
        <fullName evidence="9">BED-type domain-containing protein</fullName>
    </recommendedName>
</protein>
<feature type="compositionally biased region" description="Polar residues" evidence="1">
    <location>
        <begin position="97"/>
        <end position="131"/>
    </location>
</feature>
<dbReference type="Proteomes" id="UP000736787">
    <property type="component" value="Unassembled WGS sequence"/>
</dbReference>
<evidence type="ECO:0008006" key="9">
    <source>
        <dbReference type="Google" id="ProtNLM"/>
    </source>
</evidence>
<dbReference type="EMBL" id="RCMK01000126">
    <property type="protein sequence ID" value="KAG2947708.1"/>
    <property type="molecule type" value="Genomic_DNA"/>
</dbReference>
<dbReference type="EMBL" id="RCML01001871">
    <property type="protein sequence ID" value="KAG2959984.1"/>
    <property type="molecule type" value="Genomic_DNA"/>
</dbReference>
<comment type="caution">
    <text evidence="7">The sequence shown here is derived from an EMBL/GenBank/DDBJ whole genome shotgun (WGS) entry which is preliminary data.</text>
</comment>
<reference evidence="7 8" key="1">
    <citation type="submission" date="2018-01" db="EMBL/GenBank/DDBJ databases">
        <title>Draft genome of the strawberry crown rot pathogen Phytophthora cactorum.</title>
        <authorList>
            <person name="Armitage A.D."/>
            <person name="Lysoe E."/>
            <person name="Nellist C.F."/>
            <person name="Harrison R.J."/>
            <person name="Brurberg M.B."/>
        </authorList>
    </citation>
    <scope>NUCLEOTIDE SEQUENCE [LARGE SCALE GENOMIC DNA]</scope>
    <source>
        <strain evidence="7 8">10300</strain>
    </source>
</reference>
<evidence type="ECO:0000313" key="2">
    <source>
        <dbReference type="EMBL" id="KAG2856998.1"/>
    </source>
</evidence>
<dbReference type="Proteomes" id="UP000760860">
    <property type="component" value="Unassembled WGS sequence"/>
</dbReference>
<dbReference type="EMBL" id="MJFZ01000678">
    <property type="protein sequence ID" value="RAW26138.1"/>
    <property type="molecule type" value="Genomic_DNA"/>
</dbReference>
<evidence type="ECO:0000313" key="3">
    <source>
        <dbReference type="EMBL" id="KAG2880039.1"/>
    </source>
</evidence>
<reference evidence="2" key="2">
    <citation type="submission" date="2018-10" db="EMBL/GenBank/DDBJ databases">
        <title>Effector identification in a new, highly contiguous assembly of the strawberry crown rot pathogen Phytophthora cactorum.</title>
        <authorList>
            <person name="Armitage A.D."/>
            <person name="Nellist C.F."/>
            <person name="Bates H."/>
            <person name="Vickerstaff R.J."/>
            <person name="Harrison R.J."/>
        </authorList>
    </citation>
    <scope>NUCLEOTIDE SEQUENCE</scope>
    <source>
        <strain evidence="2">15-7</strain>
        <strain evidence="3">4032</strain>
        <strain evidence="4">4040</strain>
        <strain evidence="5">P415</strain>
        <strain evidence="6">P421</strain>
    </source>
</reference>
<dbReference type="OrthoDB" id="93028at2759"/>
<accession>A0A329RSE7</accession>
<gene>
    <name evidence="7" type="ORF">PC110_g17454</name>
    <name evidence="2" type="ORF">PC113_g11093</name>
    <name evidence="3" type="ORF">PC115_g22622</name>
    <name evidence="4" type="ORF">PC117_g6600</name>
    <name evidence="5" type="ORF">PC118_g22744</name>
    <name evidence="6" type="ORF">PC129_g8627</name>
</gene>
<dbReference type="Proteomes" id="UP000735874">
    <property type="component" value="Unassembled WGS sequence"/>
</dbReference>
<evidence type="ECO:0000313" key="6">
    <source>
        <dbReference type="EMBL" id="KAG3220600.1"/>
    </source>
</evidence>
<feature type="region of interest" description="Disordered" evidence="1">
    <location>
        <begin position="261"/>
        <end position="285"/>
    </location>
</feature>
<sequence length="490" mass="54592">MEYQQSAAGERVPASAFDPSTPKTPENMFRIKRAHRPEMWDFIRLVRKEEFAHVPKYDLISDNAKGAHCLKCGTDISYTKGTTTYVKKHLATRHPGQLSTTRQSHSPRASSGLPSSRPTHWTSQPMSSQSPVAGERVYEAVSDPTIPRTPENMFRMKGAHKPEMWDFIRLVRKDELAHVPKDNLISDNAVGAHCLKCGMNIPYSKGTTTSIKKHMKSRHPGHLSAARPSLRSRAASQLPNPLLTMSSRLTHVMPHPMTQQSAADDECVSEPVSDSPTPRTPENMFKMKGAHKPELWDFIRLVRKDKFACVPKDDLISDNAKGAHCLKCGTDIPYNKGLTNYVKSHVATRHSGHLEAAQQRKGKCNAGVSLATPRRPSTISSSDRPEVMPEVIEINLSSGRPELKEIAPELQVHANKLLAMWLAQTRRPFSTVEDFNLVAYVKHVSEAFGGVKMKLPSQVQLHAIVMDIADQAPTATQEHINHSVHQEHKA</sequence>
<proteinExistence type="predicted"/>
<dbReference type="Proteomes" id="UP000774804">
    <property type="component" value="Unassembled WGS sequence"/>
</dbReference>
<dbReference type="Proteomes" id="UP000697107">
    <property type="component" value="Unassembled WGS sequence"/>
</dbReference>
<feature type="region of interest" description="Disordered" evidence="1">
    <location>
        <begin position="92"/>
        <end position="135"/>
    </location>
</feature>